<dbReference type="GO" id="GO:0005886">
    <property type="term" value="C:plasma membrane"/>
    <property type="evidence" value="ECO:0007669"/>
    <property type="project" value="UniProtKB-SubCell"/>
</dbReference>
<dbReference type="PANTHER" id="PTHR33383">
    <property type="entry name" value="MEMBRANE PROTEIN INSERTION EFFICIENCY FACTOR-RELATED"/>
    <property type="match status" value="1"/>
</dbReference>
<dbReference type="Pfam" id="PF01809">
    <property type="entry name" value="YidD"/>
    <property type="match status" value="1"/>
</dbReference>
<accession>A0A9W6LK96</accession>
<evidence type="ECO:0000313" key="3">
    <source>
        <dbReference type="Proteomes" id="UP001144297"/>
    </source>
</evidence>
<comment type="caution">
    <text evidence="2">The sequence shown here is derived from an EMBL/GenBank/DDBJ whole genome shotgun (WGS) entry which is preliminary data.</text>
</comment>
<dbReference type="Proteomes" id="UP001144297">
    <property type="component" value="Unassembled WGS sequence"/>
</dbReference>
<protein>
    <recommendedName>
        <fullName evidence="1">Putative membrane protein insertion efficiency factor</fullName>
    </recommendedName>
</protein>
<name>A0A9W6LK96_9BACT</name>
<keyword evidence="1" id="KW-0472">Membrane</keyword>
<dbReference type="EMBL" id="BSDX01000001">
    <property type="protein sequence ID" value="GLI53389.1"/>
    <property type="molecule type" value="Genomic_DNA"/>
</dbReference>
<sequence>MEINSIISKILLILIKIYRRFVSPFMPPTCRFIPTCSDYAEQAIKKYGIKGIFLAIKRILKCHPFHPGGYDPLR</sequence>
<comment type="subcellular location">
    <subcellularLocation>
        <location evidence="1">Cell membrane</location>
        <topology evidence="1">Peripheral membrane protein</topology>
        <orientation evidence="1">Cytoplasmic side</orientation>
    </subcellularLocation>
</comment>
<dbReference type="SMART" id="SM01234">
    <property type="entry name" value="Haemolytic"/>
    <property type="match status" value="1"/>
</dbReference>
<gene>
    <name evidence="2" type="ORF">TISLANDTSLP1_10820</name>
</gene>
<comment type="similarity">
    <text evidence="1">Belongs to the UPF0161 family.</text>
</comment>
<dbReference type="PANTHER" id="PTHR33383:SF1">
    <property type="entry name" value="MEMBRANE PROTEIN INSERTION EFFICIENCY FACTOR-RELATED"/>
    <property type="match status" value="1"/>
</dbReference>
<evidence type="ECO:0000256" key="1">
    <source>
        <dbReference type="HAMAP-Rule" id="MF_00386"/>
    </source>
</evidence>
<keyword evidence="3" id="KW-1185">Reference proteome</keyword>
<organism evidence="2 3">
    <name type="scientific">Thermodesulfovibrio yellowstonii</name>
    <dbReference type="NCBI Taxonomy" id="28262"/>
    <lineage>
        <taxon>Bacteria</taxon>
        <taxon>Pseudomonadati</taxon>
        <taxon>Nitrospirota</taxon>
        <taxon>Thermodesulfovibrionia</taxon>
        <taxon>Thermodesulfovibrionales</taxon>
        <taxon>Thermodesulfovibrionaceae</taxon>
        <taxon>Thermodesulfovibrio</taxon>
    </lineage>
</organism>
<dbReference type="AlphaFoldDB" id="A0A9W6LK96"/>
<reference evidence="2" key="1">
    <citation type="submission" date="2022-12" db="EMBL/GenBank/DDBJ databases">
        <title>Reference genome sequencing for broad-spectrum identification of bacterial and archaeal isolates by mass spectrometry.</title>
        <authorList>
            <person name="Sekiguchi Y."/>
            <person name="Tourlousse D.M."/>
        </authorList>
    </citation>
    <scope>NUCLEOTIDE SEQUENCE</scope>
    <source>
        <strain evidence="2">TSL-P1</strain>
    </source>
</reference>
<dbReference type="NCBIfam" id="TIGR00278">
    <property type="entry name" value="membrane protein insertion efficiency factor YidD"/>
    <property type="match status" value="1"/>
</dbReference>
<keyword evidence="1" id="KW-1003">Cell membrane</keyword>
<comment type="function">
    <text evidence="1">Could be involved in insertion of integral membrane proteins into the membrane.</text>
</comment>
<evidence type="ECO:0000313" key="2">
    <source>
        <dbReference type="EMBL" id="GLI53389.1"/>
    </source>
</evidence>
<proteinExistence type="inferred from homology"/>
<dbReference type="HAMAP" id="MF_00386">
    <property type="entry name" value="UPF0161_YidD"/>
    <property type="match status" value="1"/>
</dbReference>
<dbReference type="InterPro" id="IPR002696">
    <property type="entry name" value="Membr_insert_effic_factor_YidD"/>
</dbReference>